<reference evidence="1 2" key="1">
    <citation type="submission" date="2019-05" db="EMBL/GenBank/DDBJ databases">
        <title>Another draft genome of Portunus trituberculatus and its Hox gene families provides insights of decapod evolution.</title>
        <authorList>
            <person name="Jeong J.-H."/>
            <person name="Song I."/>
            <person name="Kim S."/>
            <person name="Choi T."/>
            <person name="Kim D."/>
            <person name="Ryu S."/>
            <person name="Kim W."/>
        </authorList>
    </citation>
    <scope>NUCLEOTIDE SEQUENCE [LARGE SCALE GENOMIC DNA]</scope>
    <source>
        <tissue evidence="1">Muscle</tissue>
    </source>
</reference>
<dbReference type="AlphaFoldDB" id="A0A5B7HQJ7"/>
<dbReference type="EMBL" id="VSRR010034265">
    <property type="protein sequence ID" value="MPC72166.1"/>
    <property type="molecule type" value="Genomic_DNA"/>
</dbReference>
<gene>
    <name evidence="1" type="ORF">E2C01_066460</name>
</gene>
<proteinExistence type="predicted"/>
<protein>
    <submittedName>
        <fullName evidence="1">Uncharacterized protein</fullName>
    </submittedName>
</protein>
<organism evidence="1 2">
    <name type="scientific">Portunus trituberculatus</name>
    <name type="common">Swimming crab</name>
    <name type="synonym">Neptunus trituberculatus</name>
    <dbReference type="NCBI Taxonomy" id="210409"/>
    <lineage>
        <taxon>Eukaryota</taxon>
        <taxon>Metazoa</taxon>
        <taxon>Ecdysozoa</taxon>
        <taxon>Arthropoda</taxon>
        <taxon>Crustacea</taxon>
        <taxon>Multicrustacea</taxon>
        <taxon>Malacostraca</taxon>
        <taxon>Eumalacostraca</taxon>
        <taxon>Eucarida</taxon>
        <taxon>Decapoda</taxon>
        <taxon>Pleocyemata</taxon>
        <taxon>Brachyura</taxon>
        <taxon>Eubrachyura</taxon>
        <taxon>Portunoidea</taxon>
        <taxon>Portunidae</taxon>
        <taxon>Portuninae</taxon>
        <taxon>Portunus</taxon>
    </lineage>
</organism>
<evidence type="ECO:0000313" key="1">
    <source>
        <dbReference type="EMBL" id="MPC72166.1"/>
    </source>
</evidence>
<name>A0A5B7HQJ7_PORTR</name>
<keyword evidence="2" id="KW-1185">Reference proteome</keyword>
<accession>A0A5B7HQJ7</accession>
<sequence length="58" mass="6942">MPSLGEAAAPEMRSRKVTERKKLKSRIYCTILWRGKASTYKSSSMWMYRRLLWAFLRN</sequence>
<comment type="caution">
    <text evidence="1">The sequence shown here is derived from an EMBL/GenBank/DDBJ whole genome shotgun (WGS) entry which is preliminary data.</text>
</comment>
<evidence type="ECO:0000313" key="2">
    <source>
        <dbReference type="Proteomes" id="UP000324222"/>
    </source>
</evidence>
<dbReference type="Proteomes" id="UP000324222">
    <property type="component" value="Unassembled WGS sequence"/>
</dbReference>